<feature type="non-terminal residue" evidence="10">
    <location>
        <position position="1"/>
    </location>
</feature>
<keyword evidence="2 9" id="KW-0812">Transmembrane</keyword>
<dbReference type="GO" id="GO:0000139">
    <property type="term" value="C:Golgi membrane"/>
    <property type="evidence" value="ECO:0007669"/>
    <property type="project" value="UniProtKB-SubCell"/>
</dbReference>
<sequence length="605" mass="69558">VRVTRFSFFRTFLISPHVNMAWLSGLADKAENLLNKIDKNTAAVLNKDKYEMPQGHLSEVTWLSPESGLNDMSKTPLLGSSGHIPYVAPTSGLTSVNLLNVTTPKEDALFTYLNTPDPSPKRIVESFKSLSTTSSLLVEHPTDDTDSDLSIQSDRISPTPSHVSIEMIPNILDDKDVEINMENSNLYPSNEIQTLDCENLDNTTTETIQNEHNNAEEHLDVFYPQPRYKIKSNNVKTDNLDNPIDLVNKRKYIRELERHLEKQNEFLGKQTDFQKEIVVLNEKLKALEVEKLEQSKQIVDLQSIIDRNRQELNSIRSELEQHKARALKTLQEKEKLIAELKSNAPTAMDEATIMELNQLKQERDIVREENQQMCQQLKMLREELMNADLNLEKIRQKSAETNLQNQEILASERHRRLETEEDMRLHSEEIRSLKDELISQRNGFSLQLQKQNSEISRLKLQLSVSATPSNEMDSRIASLTQTLVLKQQALECLTTERNALRLQLEKIEHEYRNAAGNLRRNISYNNINDTDDAKAQVPTFLIETPFDTSVTRRVKRAYSSLDAISIRTGVFLRRYPLARILVLIYMALLQLWVFVVLFSQSPEAH</sequence>
<dbReference type="GO" id="GO:0000301">
    <property type="term" value="P:retrograde transport, vesicle recycling within Golgi"/>
    <property type="evidence" value="ECO:0007669"/>
    <property type="project" value="TreeGrafter"/>
</dbReference>
<gene>
    <name evidence="10" type="primary">Golga5</name>
    <name evidence="10" type="ORF">G6Z77_0001201</name>
</gene>
<keyword evidence="6 9" id="KW-0472">Membrane</keyword>
<feature type="non-terminal residue" evidence="10">
    <location>
        <position position="605"/>
    </location>
</feature>
<organism evidence="10 11">
    <name type="scientific">Acromyrmex heyeri</name>
    <dbReference type="NCBI Taxonomy" id="230685"/>
    <lineage>
        <taxon>Eukaryota</taxon>
        <taxon>Metazoa</taxon>
        <taxon>Ecdysozoa</taxon>
        <taxon>Arthropoda</taxon>
        <taxon>Hexapoda</taxon>
        <taxon>Insecta</taxon>
        <taxon>Pterygota</taxon>
        <taxon>Neoptera</taxon>
        <taxon>Endopterygota</taxon>
        <taxon>Hymenoptera</taxon>
        <taxon>Apocrita</taxon>
        <taxon>Aculeata</taxon>
        <taxon>Formicoidea</taxon>
        <taxon>Formicidae</taxon>
        <taxon>Myrmicinae</taxon>
        <taxon>Acromyrmex</taxon>
    </lineage>
</organism>
<feature type="compositionally biased region" description="Polar residues" evidence="8">
    <location>
        <begin position="148"/>
        <end position="160"/>
    </location>
</feature>
<keyword evidence="3 9" id="KW-1133">Transmembrane helix</keyword>
<evidence type="ECO:0000256" key="1">
    <source>
        <dbReference type="ARBA" id="ARBA00004409"/>
    </source>
</evidence>
<feature type="coiled-coil region" evidence="7">
    <location>
        <begin position="270"/>
        <end position="436"/>
    </location>
</feature>
<evidence type="ECO:0000313" key="10">
    <source>
        <dbReference type="EMBL" id="KAG5326458.1"/>
    </source>
</evidence>
<dbReference type="InterPro" id="IPR019177">
    <property type="entry name" value="Golgin_subfamily_A_member_5"/>
</dbReference>
<dbReference type="EMBL" id="JAANIB010007316">
    <property type="protein sequence ID" value="KAG5326458.1"/>
    <property type="molecule type" value="Genomic_DNA"/>
</dbReference>
<dbReference type="GO" id="GO:0007030">
    <property type="term" value="P:Golgi organization"/>
    <property type="evidence" value="ECO:0007669"/>
    <property type="project" value="InterPro"/>
</dbReference>
<protein>
    <submittedName>
        <fullName evidence="10">GOGA5 protein</fullName>
    </submittedName>
</protein>
<dbReference type="GO" id="GO:0031985">
    <property type="term" value="C:Golgi cisterna"/>
    <property type="evidence" value="ECO:0007669"/>
    <property type="project" value="TreeGrafter"/>
</dbReference>
<evidence type="ECO:0000313" key="11">
    <source>
        <dbReference type="Proteomes" id="UP000670152"/>
    </source>
</evidence>
<keyword evidence="4" id="KW-0333">Golgi apparatus</keyword>
<dbReference type="Pfam" id="PF09787">
    <property type="entry name" value="Golgin_A5"/>
    <property type="match status" value="1"/>
</dbReference>
<dbReference type="PANTHER" id="PTHR13815">
    <property type="entry name" value="GOLGIN-84"/>
    <property type="match status" value="1"/>
</dbReference>
<accession>A0A836F502</accession>
<evidence type="ECO:0000256" key="8">
    <source>
        <dbReference type="SAM" id="MobiDB-lite"/>
    </source>
</evidence>
<feature type="region of interest" description="Disordered" evidence="8">
    <location>
        <begin position="138"/>
        <end position="160"/>
    </location>
</feature>
<dbReference type="Proteomes" id="UP000670152">
    <property type="component" value="Unassembled WGS sequence"/>
</dbReference>
<evidence type="ECO:0000256" key="9">
    <source>
        <dbReference type="SAM" id="Phobius"/>
    </source>
</evidence>
<evidence type="ECO:0000256" key="2">
    <source>
        <dbReference type="ARBA" id="ARBA00022692"/>
    </source>
</evidence>
<name>A0A836F502_9HYME</name>
<evidence type="ECO:0000256" key="6">
    <source>
        <dbReference type="ARBA" id="ARBA00023136"/>
    </source>
</evidence>
<evidence type="ECO:0000256" key="7">
    <source>
        <dbReference type="SAM" id="Coils"/>
    </source>
</evidence>
<comment type="subcellular location">
    <subcellularLocation>
        <location evidence="1">Golgi apparatus membrane</location>
        <topology evidence="1">Single-pass type IV membrane protein</topology>
    </subcellularLocation>
</comment>
<reference evidence="10 11" key="1">
    <citation type="submission" date="2020-02" db="EMBL/GenBank/DDBJ databases">
        <title>Relaxed selection underlies rapid genomic changes in the transitions from sociality to social parasitism in ants.</title>
        <authorList>
            <person name="Bi X."/>
        </authorList>
    </citation>
    <scope>NUCLEOTIDE SEQUENCE [LARGE SCALE GENOMIC DNA]</scope>
    <source>
        <strain evidence="10">BGI-DK2014b</strain>
        <tissue evidence="10">Whole body</tissue>
    </source>
</reference>
<comment type="caution">
    <text evidence="10">The sequence shown here is derived from an EMBL/GenBank/DDBJ whole genome shotgun (WGS) entry which is preliminary data.</text>
</comment>
<dbReference type="OrthoDB" id="248903at2759"/>
<feature type="coiled-coil region" evidence="7">
    <location>
        <begin position="490"/>
        <end position="517"/>
    </location>
</feature>
<feature type="transmembrane region" description="Helical" evidence="9">
    <location>
        <begin position="577"/>
        <end position="598"/>
    </location>
</feature>
<proteinExistence type="predicted"/>
<evidence type="ECO:0000256" key="5">
    <source>
        <dbReference type="ARBA" id="ARBA00023054"/>
    </source>
</evidence>
<keyword evidence="11" id="KW-1185">Reference proteome</keyword>
<evidence type="ECO:0000256" key="3">
    <source>
        <dbReference type="ARBA" id="ARBA00022989"/>
    </source>
</evidence>
<keyword evidence="5 7" id="KW-0175">Coiled coil</keyword>
<dbReference type="PANTHER" id="PTHR13815:SF7">
    <property type="entry name" value="GOLGIN SUBFAMILY A MEMBER 5"/>
    <property type="match status" value="1"/>
</dbReference>
<dbReference type="AlphaFoldDB" id="A0A836F502"/>
<evidence type="ECO:0000256" key="4">
    <source>
        <dbReference type="ARBA" id="ARBA00023034"/>
    </source>
</evidence>